<dbReference type="PROSITE" id="PS50262">
    <property type="entry name" value="G_PROTEIN_RECEP_F1_2"/>
    <property type="match status" value="1"/>
</dbReference>
<feature type="transmembrane region" description="Helical" evidence="8">
    <location>
        <begin position="70"/>
        <end position="91"/>
    </location>
</feature>
<evidence type="ECO:0000256" key="5">
    <source>
        <dbReference type="ARBA" id="ARBA00023136"/>
    </source>
</evidence>
<dbReference type="EMBL" id="BLXT01002187">
    <property type="protein sequence ID" value="GFN91874.1"/>
    <property type="molecule type" value="Genomic_DNA"/>
</dbReference>
<sequence length="289" mass="33180">MPSCGPVSSIEIKFDFSLIDFPGDFTPKPLWEKILKCVIVSLLILVAIVGNTLIIVIVSSSKKMRSTTNFYIVNLAVADLFVACFPMWIYITTDITNGWILGEFFCKFNAFVQTCSMTVIAFTMMAIAGDRFFAIVFPFKARVTQSKVKIVLAFVWLCAISISIPPLVFYKYFERRWKDYTETFCTDIWPDNNCDFGVKAERAYWTVVVAVLNWLPMLMMTINYSVIIHRLRFTRVVHGGSNSMTAIQKRSARRVVTMMFALLIAFMVCTIPFQVSTMYENYKDRQIKV</sequence>
<dbReference type="InterPro" id="IPR000276">
    <property type="entry name" value="GPCR_Rhodpsn"/>
</dbReference>
<feature type="domain" description="G-protein coupled receptors family 1 profile" evidence="9">
    <location>
        <begin position="50"/>
        <end position="289"/>
    </location>
</feature>
<comment type="caution">
    <text evidence="10">The sequence shown here is derived from an EMBL/GenBank/DDBJ whole genome shotgun (WGS) entry which is preliminary data.</text>
</comment>
<dbReference type="PRINTS" id="PR00237">
    <property type="entry name" value="GPCRRHODOPSN"/>
</dbReference>
<keyword evidence="5 8" id="KW-0472">Membrane</keyword>
<dbReference type="Pfam" id="PF00001">
    <property type="entry name" value="7tm_1"/>
    <property type="match status" value="1"/>
</dbReference>
<organism evidence="10 11">
    <name type="scientific">Plakobranchus ocellatus</name>
    <dbReference type="NCBI Taxonomy" id="259542"/>
    <lineage>
        <taxon>Eukaryota</taxon>
        <taxon>Metazoa</taxon>
        <taxon>Spiralia</taxon>
        <taxon>Lophotrochozoa</taxon>
        <taxon>Mollusca</taxon>
        <taxon>Gastropoda</taxon>
        <taxon>Heterobranchia</taxon>
        <taxon>Euthyneura</taxon>
        <taxon>Panpulmonata</taxon>
        <taxon>Sacoglossa</taxon>
        <taxon>Placobranchoidea</taxon>
        <taxon>Plakobranchidae</taxon>
        <taxon>Plakobranchus</taxon>
    </lineage>
</organism>
<dbReference type="PANTHER" id="PTHR24238:SF57">
    <property type="entry name" value="G-PROTEIN COUPLED RECEPTOR 83"/>
    <property type="match status" value="1"/>
</dbReference>
<keyword evidence="4" id="KW-0297">G-protein coupled receptor</keyword>
<keyword evidence="11" id="KW-1185">Reference proteome</keyword>
<evidence type="ECO:0000259" key="9">
    <source>
        <dbReference type="PROSITE" id="PS50262"/>
    </source>
</evidence>
<feature type="transmembrane region" description="Helical" evidence="8">
    <location>
        <begin position="111"/>
        <end position="129"/>
    </location>
</feature>
<dbReference type="Proteomes" id="UP000735302">
    <property type="component" value="Unassembled WGS sequence"/>
</dbReference>
<keyword evidence="6 10" id="KW-0675">Receptor</keyword>
<proteinExistence type="predicted"/>
<dbReference type="PANTHER" id="PTHR24238">
    <property type="entry name" value="G-PROTEIN COUPLED RECEPTOR"/>
    <property type="match status" value="1"/>
</dbReference>
<name>A0AAV3Z9P5_9GAST</name>
<comment type="subcellular location">
    <subcellularLocation>
        <location evidence="1">Membrane</location>
        <topology evidence="1">Multi-pass membrane protein</topology>
    </subcellularLocation>
</comment>
<evidence type="ECO:0000256" key="2">
    <source>
        <dbReference type="ARBA" id="ARBA00022692"/>
    </source>
</evidence>
<dbReference type="AlphaFoldDB" id="A0AAV3Z9P5"/>
<dbReference type="CDD" id="cd00637">
    <property type="entry name" value="7tm_classA_rhodopsin-like"/>
    <property type="match status" value="1"/>
</dbReference>
<keyword evidence="2 8" id="KW-0812">Transmembrane</keyword>
<evidence type="ECO:0000256" key="1">
    <source>
        <dbReference type="ARBA" id="ARBA00004141"/>
    </source>
</evidence>
<reference evidence="10 11" key="1">
    <citation type="journal article" date="2021" name="Elife">
        <title>Chloroplast acquisition without the gene transfer in kleptoplastic sea slugs, Plakobranchus ocellatus.</title>
        <authorList>
            <person name="Maeda T."/>
            <person name="Takahashi S."/>
            <person name="Yoshida T."/>
            <person name="Shimamura S."/>
            <person name="Takaki Y."/>
            <person name="Nagai Y."/>
            <person name="Toyoda A."/>
            <person name="Suzuki Y."/>
            <person name="Arimoto A."/>
            <person name="Ishii H."/>
            <person name="Satoh N."/>
            <person name="Nishiyama T."/>
            <person name="Hasebe M."/>
            <person name="Maruyama T."/>
            <person name="Minagawa J."/>
            <person name="Obokata J."/>
            <person name="Shigenobu S."/>
        </authorList>
    </citation>
    <scope>NUCLEOTIDE SEQUENCE [LARGE SCALE GENOMIC DNA]</scope>
</reference>
<dbReference type="Gene3D" id="1.20.1070.10">
    <property type="entry name" value="Rhodopsin 7-helix transmembrane proteins"/>
    <property type="match status" value="1"/>
</dbReference>
<evidence type="ECO:0000256" key="8">
    <source>
        <dbReference type="SAM" id="Phobius"/>
    </source>
</evidence>
<feature type="transmembrane region" description="Helical" evidence="8">
    <location>
        <begin position="38"/>
        <end position="58"/>
    </location>
</feature>
<evidence type="ECO:0000256" key="6">
    <source>
        <dbReference type="ARBA" id="ARBA00023170"/>
    </source>
</evidence>
<protein>
    <submittedName>
        <fullName evidence="10">Neuropeptide ff receptor 2</fullName>
    </submittedName>
</protein>
<evidence type="ECO:0000256" key="3">
    <source>
        <dbReference type="ARBA" id="ARBA00022989"/>
    </source>
</evidence>
<dbReference type="GO" id="GO:0005886">
    <property type="term" value="C:plasma membrane"/>
    <property type="evidence" value="ECO:0007669"/>
    <property type="project" value="TreeGrafter"/>
</dbReference>
<feature type="transmembrane region" description="Helical" evidence="8">
    <location>
        <begin position="255"/>
        <end position="275"/>
    </location>
</feature>
<keyword evidence="3 8" id="KW-1133">Transmembrane helix</keyword>
<keyword evidence="7" id="KW-0807">Transducer</keyword>
<evidence type="ECO:0000256" key="7">
    <source>
        <dbReference type="ARBA" id="ARBA00023224"/>
    </source>
</evidence>
<gene>
    <name evidence="10" type="ORF">PoB_001838000</name>
</gene>
<dbReference type="GO" id="GO:0008188">
    <property type="term" value="F:neuropeptide receptor activity"/>
    <property type="evidence" value="ECO:0007669"/>
    <property type="project" value="TreeGrafter"/>
</dbReference>
<evidence type="ECO:0000313" key="10">
    <source>
        <dbReference type="EMBL" id="GFN91874.1"/>
    </source>
</evidence>
<feature type="transmembrane region" description="Helical" evidence="8">
    <location>
        <begin position="150"/>
        <end position="170"/>
    </location>
</feature>
<evidence type="ECO:0000313" key="11">
    <source>
        <dbReference type="Proteomes" id="UP000735302"/>
    </source>
</evidence>
<dbReference type="SUPFAM" id="SSF81321">
    <property type="entry name" value="Family A G protein-coupled receptor-like"/>
    <property type="match status" value="1"/>
</dbReference>
<accession>A0AAV3Z9P5</accession>
<feature type="transmembrane region" description="Helical" evidence="8">
    <location>
        <begin position="203"/>
        <end position="226"/>
    </location>
</feature>
<evidence type="ECO:0000256" key="4">
    <source>
        <dbReference type="ARBA" id="ARBA00023040"/>
    </source>
</evidence>
<dbReference type="InterPro" id="IPR017452">
    <property type="entry name" value="GPCR_Rhodpsn_7TM"/>
</dbReference>